<dbReference type="GO" id="GO:0015344">
    <property type="term" value="F:siderophore uptake transmembrane transporter activity"/>
    <property type="evidence" value="ECO:0007669"/>
    <property type="project" value="TreeGrafter"/>
</dbReference>
<keyword evidence="2" id="KW-0812">Transmembrane</keyword>
<dbReference type="AlphaFoldDB" id="A0A4R5DBC4"/>
<evidence type="ECO:0000256" key="1">
    <source>
        <dbReference type="ARBA" id="ARBA00022729"/>
    </source>
</evidence>
<comment type="caution">
    <text evidence="5">The sequence shown here is derived from an EMBL/GenBank/DDBJ whole genome shotgun (WGS) entry which is preliminary data.</text>
</comment>
<accession>A0A4R5DBC4</accession>
<comment type="similarity">
    <text evidence="2">Belongs to the TonB-dependent receptor family.</text>
</comment>
<dbReference type="OrthoDB" id="679547at2"/>
<proteinExistence type="inferred from homology"/>
<dbReference type="PROSITE" id="PS52016">
    <property type="entry name" value="TONB_DEPENDENT_REC_3"/>
    <property type="match status" value="1"/>
</dbReference>
<dbReference type="GO" id="GO:0009279">
    <property type="term" value="C:cell outer membrane"/>
    <property type="evidence" value="ECO:0007669"/>
    <property type="project" value="UniProtKB-SubCell"/>
</dbReference>
<dbReference type="RefSeq" id="WP_131962522.1">
    <property type="nucleotide sequence ID" value="NZ_SMFL01000023.1"/>
</dbReference>
<feature type="chain" id="PRO_5020346790" evidence="3">
    <location>
        <begin position="27"/>
        <end position="810"/>
    </location>
</feature>
<dbReference type="PANTHER" id="PTHR30069">
    <property type="entry name" value="TONB-DEPENDENT OUTER MEMBRANE RECEPTOR"/>
    <property type="match status" value="1"/>
</dbReference>
<dbReference type="EMBL" id="SMFL01000023">
    <property type="protein sequence ID" value="TDE08824.1"/>
    <property type="molecule type" value="Genomic_DNA"/>
</dbReference>
<reference evidence="5 6" key="1">
    <citation type="submission" date="2019-03" db="EMBL/GenBank/DDBJ databases">
        <title>Dyadobacter AR-3-6 sp. nov., isolated from arctic soil.</title>
        <authorList>
            <person name="Chaudhary D.K."/>
        </authorList>
    </citation>
    <scope>NUCLEOTIDE SEQUENCE [LARGE SCALE GENOMIC DNA]</scope>
    <source>
        <strain evidence="5 6">AR-3-6</strain>
    </source>
</reference>
<evidence type="ECO:0000313" key="5">
    <source>
        <dbReference type="EMBL" id="TDE08824.1"/>
    </source>
</evidence>
<keyword evidence="2" id="KW-0472">Membrane</keyword>
<evidence type="ECO:0000256" key="2">
    <source>
        <dbReference type="PROSITE-ProRule" id="PRU01360"/>
    </source>
</evidence>
<dbReference type="InterPro" id="IPR039426">
    <property type="entry name" value="TonB-dep_rcpt-like"/>
</dbReference>
<keyword evidence="2" id="KW-0813">Transport</keyword>
<protein>
    <submittedName>
        <fullName evidence="5">TonB-dependent receptor</fullName>
    </submittedName>
</protein>
<dbReference type="PANTHER" id="PTHR30069:SF29">
    <property type="entry name" value="HEMOGLOBIN AND HEMOGLOBIN-HAPTOGLOBIN-BINDING PROTEIN 1-RELATED"/>
    <property type="match status" value="1"/>
</dbReference>
<comment type="subcellular location">
    <subcellularLocation>
        <location evidence="2">Cell outer membrane</location>
        <topology evidence="2">Multi-pass membrane protein</topology>
    </subcellularLocation>
</comment>
<sequence>MPCIKKALKYSLAPFALILLIAFQFAEEDFSQQIARQLQNYRMLFPQEKAYLHLDKPYYTVGDTLWFKGYLVEGSLHQADSASQVLYVDLIEQRTGKNTALRRVRMDGGVGHGDIVLPETLPYGAYTIRAYTNWMRNFSEDFFFEKDIYVFGQEVLPSPAPAANFDVQFFPEGGQLISGVSSRVAFKGINEKGLGEDVSGFVFNQNRDTIIAFKSEHLGIGRIQFTPEKGQKYTASVQRKGGPYKSFNFPAISENGYALIVDNLSNPEIMRILIYQNFADGKERNVNVVAHSKGIVAFVAKGKVSSKSLRISLSKKDLPDGITHLTLFDDQNKPVCERLVFIDQGQHLNVKINPTKTAYKPREKTEIEVVVTDTAGKPIETNLSVAVTDAGQIAQQPYDENLVSNLMLTSDLKGYVEQPGYYFDMERSERKIHMDCLMMTQGWSRFRWEDVQKDSLVPPKRFTEQGITLEGQVKRNNRKVSEKVMLSLFLYSDSLSAMLAPETSETGIFAVNNLVFSDSIKVRLQGMNKKGNQNLSFVLDLFQPPKATILKVPFYPLTVDAVQLAAYLKRAEEYQDFVRKIRANRERLLNEVTIKGKKEVVRDTRKIYSNADATIKVTQQIASSAFSILDMLAGRVAGVQVTGSGMNATVSIRGNQGEPLFVLDGMPVDKDMITSINVNDVESIDVLKGASAAIYGSRGGSGVIAVYTKRGNTEYDYSQDIVPGVLVSSIAGYNVPKEFYMPKYDVTRQEDSRPDYRSTVFWAPMLKTGKDGKVRFQYYNSDAIAPMDIRVEVLSPNGLPGSAKAAYSVQ</sequence>
<feature type="signal peptide" evidence="3">
    <location>
        <begin position="1"/>
        <end position="26"/>
    </location>
</feature>
<dbReference type="Gene3D" id="2.60.40.1930">
    <property type="match status" value="1"/>
</dbReference>
<dbReference type="InterPro" id="IPR012910">
    <property type="entry name" value="Plug_dom"/>
</dbReference>
<name>A0A4R5DBC4_9BACT</name>
<gene>
    <name evidence="5" type="ORF">E0F88_31750</name>
</gene>
<organism evidence="5 6">
    <name type="scientific">Dyadobacter psychrotolerans</name>
    <dbReference type="NCBI Taxonomy" id="2541721"/>
    <lineage>
        <taxon>Bacteria</taxon>
        <taxon>Pseudomonadati</taxon>
        <taxon>Bacteroidota</taxon>
        <taxon>Cytophagia</taxon>
        <taxon>Cytophagales</taxon>
        <taxon>Spirosomataceae</taxon>
        <taxon>Dyadobacter</taxon>
    </lineage>
</organism>
<dbReference type="GO" id="GO:0044718">
    <property type="term" value="P:siderophore transmembrane transport"/>
    <property type="evidence" value="ECO:0007669"/>
    <property type="project" value="TreeGrafter"/>
</dbReference>
<keyword evidence="6" id="KW-1185">Reference proteome</keyword>
<dbReference type="InterPro" id="IPR037066">
    <property type="entry name" value="Plug_dom_sf"/>
</dbReference>
<evidence type="ECO:0000313" key="6">
    <source>
        <dbReference type="Proteomes" id="UP000294850"/>
    </source>
</evidence>
<dbReference type="Pfam" id="PF07715">
    <property type="entry name" value="Plug"/>
    <property type="match status" value="1"/>
</dbReference>
<keyword evidence="2" id="KW-1134">Transmembrane beta strand</keyword>
<dbReference type="SUPFAM" id="SSF56935">
    <property type="entry name" value="Porins"/>
    <property type="match status" value="1"/>
</dbReference>
<keyword evidence="5" id="KW-0675">Receptor</keyword>
<evidence type="ECO:0000259" key="4">
    <source>
        <dbReference type="Pfam" id="PF07715"/>
    </source>
</evidence>
<dbReference type="Proteomes" id="UP000294850">
    <property type="component" value="Unassembled WGS sequence"/>
</dbReference>
<feature type="domain" description="TonB-dependent receptor plug" evidence="4">
    <location>
        <begin position="619"/>
        <end position="703"/>
    </location>
</feature>
<dbReference type="Gene3D" id="2.170.130.10">
    <property type="entry name" value="TonB-dependent receptor, plug domain"/>
    <property type="match status" value="1"/>
</dbReference>
<keyword evidence="1 3" id="KW-0732">Signal</keyword>
<keyword evidence="2" id="KW-0998">Cell outer membrane</keyword>
<evidence type="ECO:0000256" key="3">
    <source>
        <dbReference type="SAM" id="SignalP"/>
    </source>
</evidence>